<keyword evidence="3" id="KW-1185">Reference proteome</keyword>
<feature type="compositionally biased region" description="Polar residues" evidence="1">
    <location>
        <begin position="73"/>
        <end position="87"/>
    </location>
</feature>
<feature type="compositionally biased region" description="Polar residues" evidence="1">
    <location>
        <begin position="33"/>
        <end position="46"/>
    </location>
</feature>
<sequence length="227" mass="24131">MSDNNSGVRNLRAMFENQSAASSPEPRGRSPAKFNTDTSTPTTSKIRASFVSVEPSANVATRDLGATKGTADGLNSPTAQRRQSFSLSADADDDTIAELKKEVSQEKEERKNSAIIPEAVPEQAVETRESSQAPPPIRDVETTMPNLGSIMKGSDFPEPQALVTKPKNKKPVEADAAPELASDDIAKKLAALSLADKPADNPDKTVTGVQEKASLKPADLKDETTIS</sequence>
<feature type="region of interest" description="Disordered" evidence="1">
    <location>
        <begin position="1"/>
        <end position="177"/>
    </location>
</feature>
<feature type="compositionally biased region" description="Basic and acidic residues" evidence="1">
    <location>
        <begin position="218"/>
        <end position="227"/>
    </location>
</feature>
<feature type="non-terminal residue" evidence="2">
    <location>
        <position position="227"/>
    </location>
</feature>
<evidence type="ECO:0000313" key="2">
    <source>
        <dbReference type="EMBL" id="KAH7127022.1"/>
    </source>
</evidence>
<organism evidence="2 3">
    <name type="scientific">Dendryphion nanum</name>
    <dbReference type="NCBI Taxonomy" id="256645"/>
    <lineage>
        <taxon>Eukaryota</taxon>
        <taxon>Fungi</taxon>
        <taxon>Dikarya</taxon>
        <taxon>Ascomycota</taxon>
        <taxon>Pezizomycotina</taxon>
        <taxon>Dothideomycetes</taxon>
        <taxon>Pleosporomycetidae</taxon>
        <taxon>Pleosporales</taxon>
        <taxon>Torulaceae</taxon>
        <taxon>Dendryphion</taxon>
    </lineage>
</organism>
<dbReference type="Proteomes" id="UP000700596">
    <property type="component" value="Unassembled WGS sequence"/>
</dbReference>
<name>A0A9P9INF4_9PLEO</name>
<accession>A0A9P9INF4</accession>
<reference evidence="2" key="1">
    <citation type="journal article" date="2021" name="Nat. Commun.">
        <title>Genetic determinants of endophytism in the Arabidopsis root mycobiome.</title>
        <authorList>
            <person name="Mesny F."/>
            <person name="Miyauchi S."/>
            <person name="Thiergart T."/>
            <person name="Pickel B."/>
            <person name="Atanasova L."/>
            <person name="Karlsson M."/>
            <person name="Huettel B."/>
            <person name="Barry K.W."/>
            <person name="Haridas S."/>
            <person name="Chen C."/>
            <person name="Bauer D."/>
            <person name="Andreopoulos W."/>
            <person name="Pangilinan J."/>
            <person name="LaButti K."/>
            <person name="Riley R."/>
            <person name="Lipzen A."/>
            <person name="Clum A."/>
            <person name="Drula E."/>
            <person name="Henrissat B."/>
            <person name="Kohler A."/>
            <person name="Grigoriev I.V."/>
            <person name="Martin F.M."/>
            <person name="Hacquard S."/>
        </authorList>
    </citation>
    <scope>NUCLEOTIDE SEQUENCE</scope>
    <source>
        <strain evidence="2">MPI-CAGE-CH-0243</strain>
    </source>
</reference>
<comment type="caution">
    <text evidence="2">The sequence shown here is derived from an EMBL/GenBank/DDBJ whole genome shotgun (WGS) entry which is preliminary data.</text>
</comment>
<proteinExistence type="predicted"/>
<gene>
    <name evidence="2" type="ORF">B0J11DRAFT_485970</name>
</gene>
<feature type="compositionally biased region" description="Basic and acidic residues" evidence="1">
    <location>
        <begin position="97"/>
        <end position="112"/>
    </location>
</feature>
<evidence type="ECO:0000313" key="3">
    <source>
        <dbReference type="Proteomes" id="UP000700596"/>
    </source>
</evidence>
<dbReference type="OrthoDB" id="3600083at2759"/>
<evidence type="ECO:0000256" key="1">
    <source>
        <dbReference type="SAM" id="MobiDB-lite"/>
    </source>
</evidence>
<protein>
    <submittedName>
        <fullName evidence="2">Uncharacterized protein</fullName>
    </submittedName>
</protein>
<dbReference type="EMBL" id="JAGMWT010000006">
    <property type="protein sequence ID" value="KAH7127022.1"/>
    <property type="molecule type" value="Genomic_DNA"/>
</dbReference>
<dbReference type="AlphaFoldDB" id="A0A9P9INF4"/>
<feature type="region of interest" description="Disordered" evidence="1">
    <location>
        <begin position="195"/>
        <end position="227"/>
    </location>
</feature>